<accession>A0ABU6J4U8</accession>
<dbReference type="Proteomes" id="UP001352263">
    <property type="component" value="Unassembled WGS sequence"/>
</dbReference>
<evidence type="ECO:0000313" key="2">
    <source>
        <dbReference type="EMBL" id="MEC4718651.1"/>
    </source>
</evidence>
<dbReference type="RefSeq" id="WP_326505378.1">
    <property type="nucleotide sequence ID" value="NZ_JAWIIV010000003.1"/>
</dbReference>
<feature type="region of interest" description="Disordered" evidence="1">
    <location>
        <begin position="1"/>
        <end position="31"/>
    </location>
</feature>
<reference evidence="2 3" key="1">
    <citation type="submission" date="2023-10" db="EMBL/GenBank/DDBJ databases">
        <title>Noviherbaspirillum sp. CPCC 100848 genome assembly.</title>
        <authorList>
            <person name="Li X.Y."/>
            <person name="Fang X.M."/>
        </authorList>
    </citation>
    <scope>NUCLEOTIDE SEQUENCE [LARGE SCALE GENOMIC DNA]</scope>
    <source>
        <strain evidence="2 3">CPCC 100848</strain>
    </source>
</reference>
<evidence type="ECO:0000256" key="1">
    <source>
        <dbReference type="SAM" id="MobiDB-lite"/>
    </source>
</evidence>
<keyword evidence="3" id="KW-1185">Reference proteome</keyword>
<evidence type="ECO:0000313" key="3">
    <source>
        <dbReference type="Proteomes" id="UP001352263"/>
    </source>
</evidence>
<proteinExistence type="predicted"/>
<comment type="caution">
    <text evidence="2">The sequence shown here is derived from an EMBL/GenBank/DDBJ whole genome shotgun (WGS) entry which is preliminary data.</text>
</comment>
<sequence>MSSVNNDVLPTNGDEEKIPGQDPLGDSESIDESVQAMSDMAMRRNLLGKLIIPRSLP</sequence>
<organism evidence="2 3">
    <name type="scientific">Noviherbaspirillum album</name>
    <dbReference type="NCBI Taxonomy" id="3080276"/>
    <lineage>
        <taxon>Bacteria</taxon>
        <taxon>Pseudomonadati</taxon>
        <taxon>Pseudomonadota</taxon>
        <taxon>Betaproteobacteria</taxon>
        <taxon>Burkholderiales</taxon>
        <taxon>Oxalobacteraceae</taxon>
        <taxon>Noviherbaspirillum</taxon>
    </lineage>
</organism>
<protein>
    <submittedName>
        <fullName evidence="2">Uncharacterized protein</fullName>
    </submittedName>
</protein>
<name>A0ABU6J4U8_9BURK</name>
<gene>
    <name evidence="2" type="ORF">RY831_05790</name>
</gene>
<dbReference type="EMBL" id="JAWIIV010000003">
    <property type="protein sequence ID" value="MEC4718651.1"/>
    <property type="molecule type" value="Genomic_DNA"/>
</dbReference>